<organism evidence="1 2">
    <name type="scientific">Diphasiastrum complanatum</name>
    <name type="common">Issler's clubmoss</name>
    <name type="synonym">Lycopodium complanatum</name>
    <dbReference type="NCBI Taxonomy" id="34168"/>
    <lineage>
        <taxon>Eukaryota</taxon>
        <taxon>Viridiplantae</taxon>
        <taxon>Streptophyta</taxon>
        <taxon>Embryophyta</taxon>
        <taxon>Tracheophyta</taxon>
        <taxon>Lycopodiopsida</taxon>
        <taxon>Lycopodiales</taxon>
        <taxon>Lycopodiaceae</taxon>
        <taxon>Lycopodioideae</taxon>
        <taxon>Diphasiastrum</taxon>
    </lineage>
</organism>
<gene>
    <name evidence="1" type="ORF">O6H91_20G015800</name>
</gene>
<dbReference type="Proteomes" id="UP001162992">
    <property type="component" value="Chromosome 20"/>
</dbReference>
<protein>
    <submittedName>
        <fullName evidence="1">Uncharacterized protein</fullName>
    </submittedName>
</protein>
<evidence type="ECO:0000313" key="1">
    <source>
        <dbReference type="EMBL" id="KAJ7518931.1"/>
    </source>
</evidence>
<dbReference type="EMBL" id="CM055111">
    <property type="protein sequence ID" value="KAJ7518931.1"/>
    <property type="molecule type" value="Genomic_DNA"/>
</dbReference>
<keyword evidence="2" id="KW-1185">Reference proteome</keyword>
<proteinExistence type="predicted"/>
<reference evidence="2" key="1">
    <citation type="journal article" date="2024" name="Proc. Natl. Acad. Sci. U.S.A.">
        <title>Extraordinary preservation of gene collinearity over three hundred million years revealed in homosporous lycophytes.</title>
        <authorList>
            <person name="Li C."/>
            <person name="Wickell D."/>
            <person name="Kuo L.Y."/>
            <person name="Chen X."/>
            <person name="Nie B."/>
            <person name="Liao X."/>
            <person name="Peng D."/>
            <person name="Ji J."/>
            <person name="Jenkins J."/>
            <person name="Williams M."/>
            <person name="Shu S."/>
            <person name="Plott C."/>
            <person name="Barry K."/>
            <person name="Rajasekar S."/>
            <person name="Grimwood J."/>
            <person name="Han X."/>
            <person name="Sun S."/>
            <person name="Hou Z."/>
            <person name="He W."/>
            <person name="Dai G."/>
            <person name="Sun C."/>
            <person name="Schmutz J."/>
            <person name="Leebens-Mack J.H."/>
            <person name="Li F.W."/>
            <person name="Wang L."/>
        </authorList>
    </citation>
    <scope>NUCLEOTIDE SEQUENCE [LARGE SCALE GENOMIC DNA]</scope>
    <source>
        <strain evidence="2">cv. PW_Plant_1</strain>
    </source>
</reference>
<accession>A0ACC2AN55</accession>
<sequence length="280" mass="31672">MEHFFGAKTIHLRCHHGKYLCAEEDHISISQNRRANSDSAIWIVEIVKDKSVEQQPIIRLKTRFNTYLTASKTPFLLGMTGRKVLQCSRCKTDSSVEWEPISEGNWIKLKTRHGNFLRANGGVRPWKNSVTHDVPVRSKTTDWILWEVEVVETLKKSVPVSPFPPELEPLTFRTSAVPDGRLIHFTLMEDDQEYSSPGMSLSFLFKGQSLMKLNSTLKDKLETREDIIVCGRSPINNELFPLRLELPPSNSPVHLIVVKASSPGNCEGKTFSTSTIAAKK</sequence>
<comment type="caution">
    <text evidence="1">The sequence shown here is derived from an EMBL/GenBank/DDBJ whole genome shotgun (WGS) entry which is preliminary data.</text>
</comment>
<evidence type="ECO:0000313" key="2">
    <source>
        <dbReference type="Proteomes" id="UP001162992"/>
    </source>
</evidence>
<name>A0ACC2AN55_DIPCM</name>